<reference evidence="2 3" key="1">
    <citation type="journal article" date="2019" name="Nat. Plants">
        <title>Genome sequencing of Musa balbisiana reveals subgenome evolution and function divergence in polyploid bananas.</title>
        <authorList>
            <person name="Yao X."/>
        </authorList>
    </citation>
    <scope>NUCLEOTIDE SEQUENCE [LARGE SCALE GENOMIC DNA]</scope>
    <source>
        <strain evidence="3">cv. DH-PKW</strain>
        <tissue evidence="2">Leaves</tissue>
    </source>
</reference>
<feature type="region of interest" description="Disordered" evidence="1">
    <location>
        <begin position="1"/>
        <end position="26"/>
    </location>
</feature>
<proteinExistence type="predicted"/>
<evidence type="ECO:0000256" key="1">
    <source>
        <dbReference type="SAM" id="MobiDB-lite"/>
    </source>
</evidence>
<gene>
    <name evidence="2" type="ORF">C4D60_Mb10t25500</name>
</gene>
<dbReference type="AlphaFoldDB" id="A0A4S8IZP1"/>
<evidence type="ECO:0000313" key="3">
    <source>
        <dbReference type="Proteomes" id="UP000317650"/>
    </source>
</evidence>
<accession>A0A4S8IZP1</accession>
<keyword evidence="3" id="KW-1185">Reference proteome</keyword>
<dbReference type="EMBL" id="PYDT01000008">
    <property type="protein sequence ID" value="THU54477.1"/>
    <property type="molecule type" value="Genomic_DNA"/>
</dbReference>
<organism evidence="2 3">
    <name type="scientific">Musa balbisiana</name>
    <name type="common">Banana</name>
    <dbReference type="NCBI Taxonomy" id="52838"/>
    <lineage>
        <taxon>Eukaryota</taxon>
        <taxon>Viridiplantae</taxon>
        <taxon>Streptophyta</taxon>
        <taxon>Embryophyta</taxon>
        <taxon>Tracheophyta</taxon>
        <taxon>Spermatophyta</taxon>
        <taxon>Magnoliopsida</taxon>
        <taxon>Liliopsida</taxon>
        <taxon>Zingiberales</taxon>
        <taxon>Musaceae</taxon>
        <taxon>Musa</taxon>
    </lineage>
</organism>
<dbReference type="Proteomes" id="UP000317650">
    <property type="component" value="Chromosome 10"/>
</dbReference>
<evidence type="ECO:0000313" key="2">
    <source>
        <dbReference type="EMBL" id="THU54477.1"/>
    </source>
</evidence>
<comment type="caution">
    <text evidence="2">The sequence shown here is derived from an EMBL/GenBank/DDBJ whole genome shotgun (WGS) entry which is preliminary data.</text>
</comment>
<name>A0A4S8IZP1_MUSBA</name>
<protein>
    <submittedName>
        <fullName evidence="2">Uncharacterized protein</fullName>
    </submittedName>
</protein>
<sequence length="83" mass="9147">MVEAKMGGPLARKRGPRPFSLERDTGSKEAKLLARAAVVARVALIPIDKTLKSYRGRKERKGNDNDRFEGIGLLDRFEGIGPP</sequence>